<evidence type="ECO:0000313" key="3">
    <source>
        <dbReference type="Proteomes" id="UP000266673"/>
    </source>
</evidence>
<dbReference type="Proteomes" id="UP000266673">
    <property type="component" value="Unassembled WGS sequence"/>
</dbReference>
<keyword evidence="3" id="KW-1185">Reference proteome</keyword>
<keyword evidence="1" id="KW-0472">Membrane</keyword>
<accession>A0A397UIP1</accession>
<gene>
    <name evidence="2" type="ORF">C2G38_2107137</name>
</gene>
<dbReference type="AlphaFoldDB" id="A0A397UIP1"/>
<proteinExistence type="predicted"/>
<name>A0A397UIP1_9GLOM</name>
<sequence length="185" mass="21675">MTQKLKNSISKRKYTMVKCIEFIPYFPKKHRLEHFSVYGLKVLFWIIGLFVLIFYLKVQISNIIEDNPLIQSSYEPTDNIPMPVLNVSGRIPFRLSCSFYDRNDEPVNLIDSANTNFRNCNVLIQHYTGTNSFYYGTFLPNNTYKFNKASDTSIRFFITNLQSLTSTNNSWLHFTVYDQGISNFI</sequence>
<dbReference type="EMBL" id="QKWP01001301">
    <property type="protein sequence ID" value="RIB10004.1"/>
    <property type="molecule type" value="Genomic_DNA"/>
</dbReference>
<keyword evidence="1" id="KW-1133">Transmembrane helix</keyword>
<organism evidence="2 3">
    <name type="scientific">Gigaspora rosea</name>
    <dbReference type="NCBI Taxonomy" id="44941"/>
    <lineage>
        <taxon>Eukaryota</taxon>
        <taxon>Fungi</taxon>
        <taxon>Fungi incertae sedis</taxon>
        <taxon>Mucoromycota</taxon>
        <taxon>Glomeromycotina</taxon>
        <taxon>Glomeromycetes</taxon>
        <taxon>Diversisporales</taxon>
        <taxon>Gigasporaceae</taxon>
        <taxon>Gigaspora</taxon>
    </lineage>
</organism>
<protein>
    <submittedName>
        <fullName evidence="2">Uncharacterized protein</fullName>
    </submittedName>
</protein>
<feature type="transmembrane region" description="Helical" evidence="1">
    <location>
        <begin position="35"/>
        <end position="56"/>
    </location>
</feature>
<dbReference type="OrthoDB" id="10612861at2759"/>
<comment type="caution">
    <text evidence="2">The sequence shown here is derived from an EMBL/GenBank/DDBJ whole genome shotgun (WGS) entry which is preliminary data.</text>
</comment>
<evidence type="ECO:0000313" key="2">
    <source>
        <dbReference type="EMBL" id="RIB10004.1"/>
    </source>
</evidence>
<evidence type="ECO:0000256" key="1">
    <source>
        <dbReference type="SAM" id="Phobius"/>
    </source>
</evidence>
<reference evidence="2 3" key="1">
    <citation type="submission" date="2018-06" db="EMBL/GenBank/DDBJ databases">
        <title>Comparative genomics reveals the genomic features of Rhizophagus irregularis, R. cerebriforme, R. diaphanum and Gigaspora rosea, and their symbiotic lifestyle signature.</title>
        <authorList>
            <person name="Morin E."/>
            <person name="San Clemente H."/>
            <person name="Chen E.C.H."/>
            <person name="De La Providencia I."/>
            <person name="Hainaut M."/>
            <person name="Kuo A."/>
            <person name="Kohler A."/>
            <person name="Murat C."/>
            <person name="Tang N."/>
            <person name="Roy S."/>
            <person name="Loubradou J."/>
            <person name="Henrissat B."/>
            <person name="Grigoriev I.V."/>
            <person name="Corradi N."/>
            <person name="Roux C."/>
            <person name="Martin F.M."/>
        </authorList>
    </citation>
    <scope>NUCLEOTIDE SEQUENCE [LARGE SCALE GENOMIC DNA]</scope>
    <source>
        <strain evidence="2 3">DAOM 194757</strain>
    </source>
</reference>
<keyword evidence="1" id="KW-0812">Transmembrane</keyword>